<evidence type="ECO:0000256" key="11">
    <source>
        <dbReference type="SAM" id="MobiDB-lite"/>
    </source>
</evidence>
<feature type="domain" description="CoA carboxyltransferase C-terminal" evidence="12">
    <location>
        <begin position="10"/>
        <end position="258"/>
    </location>
</feature>
<dbReference type="GO" id="GO:0009317">
    <property type="term" value="C:acetyl-CoA carboxylase complex"/>
    <property type="evidence" value="ECO:0007669"/>
    <property type="project" value="InterPro"/>
</dbReference>
<evidence type="ECO:0000256" key="8">
    <source>
        <dbReference type="ARBA" id="ARBA00023160"/>
    </source>
</evidence>
<dbReference type="GO" id="GO:0006633">
    <property type="term" value="P:fatty acid biosynthetic process"/>
    <property type="evidence" value="ECO:0007669"/>
    <property type="project" value="UniProtKB-KW"/>
</dbReference>
<evidence type="ECO:0000256" key="1">
    <source>
        <dbReference type="ARBA" id="ARBA00004956"/>
    </source>
</evidence>
<dbReference type="PANTHER" id="PTHR42853:SF3">
    <property type="entry name" value="ACETYL-COENZYME A CARBOXYLASE CARBOXYL TRANSFERASE SUBUNIT ALPHA, CHLOROPLASTIC"/>
    <property type="match status" value="1"/>
</dbReference>
<dbReference type="PRINTS" id="PR01069">
    <property type="entry name" value="ACCCTRFRASEA"/>
</dbReference>
<comment type="function">
    <text evidence="10">Component of the acetyl coenzyme A carboxylase (ACC) complex. First, biotin carboxylase catalyzes the carboxylation of biotin on its carrier protein (BCCP) and then the CO(2) group is transferred by the carboxyltransferase to acetyl-CoA to form malonyl-CoA.</text>
</comment>
<evidence type="ECO:0000256" key="5">
    <source>
        <dbReference type="ARBA" id="ARBA00022832"/>
    </source>
</evidence>
<evidence type="ECO:0000256" key="4">
    <source>
        <dbReference type="ARBA" id="ARBA00022741"/>
    </source>
</evidence>
<evidence type="ECO:0000256" key="7">
    <source>
        <dbReference type="ARBA" id="ARBA00023098"/>
    </source>
</evidence>
<keyword evidence="10" id="KW-0963">Cytoplasm</keyword>
<dbReference type="Proteomes" id="UP000569092">
    <property type="component" value="Unassembled WGS sequence"/>
</dbReference>
<keyword evidence="2 10" id="KW-0444">Lipid biosynthesis</keyword>
<keyword evidence="6 10" id="KW-0067">ATP-binding</keyword>
<proteinExistence type="inferred from homology"/>
<dbReference type="AlphaFoldDB" id="A0A7W8N7C5"/>
<evidence type="ECO:0000313" key="14">
    <source>
        <dbReference type="Proteomes" id="UP000569092"/>
    </source>
</evidence>
<dbReference type="HAMAP" id="MF_00823">
    <property type="entry name" value="AcetylCoA_CT_alpha"/>
    <property type="match status" value="1"/>
</dbReference>
<keyword evidence="7 10" id="KW-0443">Lipid metabolism</keyword>
<keyword evidence="5 10" id="KW-0276">Fatty acid metabolism</keyword>
<evidence type="ECO:0000313" key="13">
    <source>
        <dbReference type="EMBL" id="MBB5345905.1"/>
    </source>
</evidence>
<comment type="similarity">
    <text evidence="10">Belongs to the AccA family.</text>
</comment>
<dbReference type="GO" id="GO:2001295">
    <property type="term" value="P:malonyl-CoA biosynthetic process"/>
    <property type="evidence" value="ECO:0007669"/>
    <property type="project" value="UniProtKB-UniRule"/>
</dbReference>
<dbReference type="GO" id="GO:0005524">
    <property type="term" value="F:ATP binding"/>
    <property type="evidence" value="ECO:0007669"/>
    <property type="project" value="UniProtKB-KW"/>
</dbReference>
<dbReference type="SUPFAM" id="SSF52096">
    <property type="entry name" value="ClpP/crotonase"/>
    <property type="match status" value="1"/>
</dbReference>
<dbReference type="PANTHER" id="PTHR42853">
    <property type="entry name" value="ACETYL-COENZYME A CARBOXYLASE CARBOXYL TRANSFERASE SUBUNIT ALPHA"/>
    <property type="match status" value="1"/>
</dbReference>
<dbReference type="Pfam" id="PF03255">
    <property type="entry name" value="ACCA"/>
    <property type="match status" value="1"/>
</dbReference>
<keyword evidence="8 10" id="KW-0275">Fatty acid biosynthesis</keyword>
<gene>
    <name evidence="10" type="primary">accA</name>
    <name evidence="13" type="ORF">HDF10_003906</name>
</gene>
<dbReference type="InterPro" id="IPR029045">
    <property type="entry name" value="ClpP/crotonase-like_dom_sf"/>
</dbReference>
<comment type="pathway">
    <text evidence="1 10">Lipid metabolism; malonyl-CoA biosynthesis; malonyl-CoA from acetyl-CoA: step 1/1.</text>
</comment>
<dbReference type="PROSITE" id="PS50989">
    <property type="entry name" value="COA_CT_CTER"/>
    <property type="match status" value="1"/>
</dbReference>
<dbReference type="GO" id="GO:0016743">
    <property type="term" value="F:carboxyl- or carbamoyltransferase activity"/>
    <property type="evidence" value="ECO:0007669"/>
    <property type="project" value="UniProtKB-UniRule"/>
</dbReference>
<dbReference type="NCBIfam" id="TIGR00513">
    <property type="entry name" value="accA"/>
    <property type="match status" value="1"/>
</dbReference>
<dbReference type="EMBL" id="JACHDZ010000007">
    <property type="protein sequence ID" value="MBB5345905.1"/>
    <property type="molecule type" value="Genomic_DNA"/>
</dbReference>
<evidence type="ECO:0000256" key="9">
    <source>
        <dbReference type="ARBA" id="ARBA00049152"/>
    </source>
</evidence>
<protein>
    <recommendedName>
        <fullName evidence="10">Acetyl-coenzyme A carboxylase carboxyl transferase subunit alpha</fullName>
        <shortName evidence="10">ACCase subunit alpha</shortName>
        <shortName evidence="10">Acetyl-CoA carboxylase carboxyltransferase subunit alpha</shortName>
        <ecNumber evidence="10">2.1.3.15</ecNumber>
    </recommendedName>
</protein>
<organism evidence="13 14">
    <name type="scientific">Tunturiibacter lichenicola</name>
    <dbReference type="NCBI Taxonomy" id="2051959"/>
    <lineage>
        <taxon>Bacteria</taxon>
        <taxon>Pseudomonadati</taxon>
        <taxon>Acidobacteriota</taxon>
        <taxon>Terriglobia</taxon>
        <taxon>Terriglobales</taxon>
        <taxon>Acidobacteriaceae</taxon>
        <taxon>Tunturiibacter</taxon>
    </lineage>
</organism>
<dbReference type="GO" id="GO:0003989">
    <property type="term" value="F:acetyl-CoA carboxylase activity"/>
    <property type="evidence" value="ECO:0007669"/>
    <property type="project" value="InterPro"/>
</dbReference>
<evidence type="ECO:0000256" key="3">
    <source>
        <dbReference type="ARBA" id="ARBA00022679"/>
    </source>
</evidence>
<dbReference type="UniPathway" id="UPA00655">
    <property type="reaction ID" value="UER00711"/>
</dbReference>
<sequence>MAEHETGRTAHSQAVSAPTPEAWIKTELARHPQRPYPMDFIAALFTDFSEIHGDRAFGDDAAMSCGMAAFHGEPVIVIGNLKGRTLKERVARKFGSPDPEGYRKALRAMKIAEKFGRPVFTFLDLAGANPGIGAEERGQGEAIARNLLEMSRLRVPTIATITGEGGSGGALALAVADRVLMLENAIYSVISPEGCASIMWKDASKKQQAATALKYTAVDVKILGCVDEVLPEPWGGTQNNPEEAMALVDERLRGNLAELRALPLETLLEQRYTKFRNIAQFYTTA</sequence>
<keyword evidence="13" id="KW-0436">Ligase</keyword>
<evidence type="ECO:0000256" key="2">
    <source>
        <dbReference type="ARBA" id="ARBA00022516"/>
    </source>
</evidence>
<dbReference type="NCBIfam" id="NF004344">
    <property type="entry name" value="PRK05724.1"/>
    <property type="match status" value="1"/>
</dbReference>
<comment type="subunit">
    <text evidence="10">Acetyl-CoA carboxylase is a heterohexamer composed of biotin carboxyl carrier protein (AccB), biotin carboxylase (AccC) and two subunits each of ACCase subunit alpha (AccA) and ACCase subunit beta (AccD).</text>
</comment>
<dbReference type="InterPro" id="IPR001095">
    <property type="entry name" value="Acetyl_CoA_COase_a_su"/>
</dbReference>
<evidence type="ECO:0000256" key="10">
    <source>
        <dbReference type="HAMAP-Rule" id="MF_00823"/>
    </source>
</evidence>
<reference evidence="13 14" key="1">
    <citation type="submission" date="2020-08" db="EMBL/GenBank/DDBJ databases">
        <title>Genomic Encyclopedia of Type Strains, Phase IV (KMG-V): Genome sequencing to study the core and pangenomes of soil and plant-associated prokaryotes.</title>
        <authorList>
            <person name="Whitman W."/>
        </authorList>
    </citation>
    <scope>NUCLEOTIDE SEQUENCE [LARGE SCALE GENOMIC DNA]</scope>
    <source>
        <strain evidence="13 14">M8US30</strain>
    </source>
</reference>
<comment type="subcellular location">
    <subcellularLocation>
        <location evidence="10">Cytoplasm</location>
    </subcellularLocation>
</comment>
<feature type="region of interest" description="Disordered" evidence="11">
    <location>
        <begin position="1"/>
        <end position="21"/>
    </location>
</feature>
<name>A0A7W8N7C5_9BACT</name>
<accession>A0A7W8N7C5</accession>
<dbReference type="NCBIfam" id="NF041504">
    <property type="entry name" value="AccA_sub"/>
    <property type="match status" value="1"/>
</dbReference>
<dbReference type="EC" id="2.1.3.15" evidence="10"/>
<keyword evidence="3 10" id="KW-0808">Transferase</keyword>
<keyword evidence="4 10" id="KW-0547">Nucleotide-binding</keyword>
<comment type="caution">
    <text evidence="13">The sequence shown here is derived from an EMBL/GenBank/DDBJ whole genome shotgun (WGS) entry which is preliminary data.</text>
</comment>
<evidence type="ECO:0000256" key="6">
    <source>
        <dbReference type="ARBA" id="ARBA00022840"/>
    </source>
</evidence>
<evidence type="ECO:0000259" key="12">
    <source>
        <dbReference type="PROSITE" id="PS50989"/>
    </source>
</evidence>
<dbReference type="InterPro" id="IPR011763">
    <property type="entry name" value="COA_CT_C"/>
</dbReference>
<comment type="catalytic activity">
    <reaction evidence="9 10">
        <text>N(6)-carboxybiotinyl-L-lysyl-[protein] + acetyl-CoA = N(6)-biotinyl-L-lysyl-[protein] + malonyl-CoA</text>
        <dbReference type="Rhea" id="RHEA:54728"/>
        <dbReference type="Rhea" id="RHEA-COMP:10505"/>
        <dbReference type="Rhea" id="RHEA-COMP:10506"/>
        <dbReference type="ChEBI" id="CHEBI:57288"/>
        <dbReference type="ChEBI" id="CHEBI:57384"/>
        <dbReference type="ChEBI" id="CHEBI:83144"/>
        <dbReference type="ChEBI" id="CHEBI:83145"/>
        <dbReference type="EC" id="2.1.3.15"/>
    </reaction>
</comment>
<dbReference type="Gene3D" id="3.90.226.10">
    <property type="entry name" value="2-enoyl-CoA Hydratase, Chain A, domain 1"/>
    <property type="match status" value="1"/>
</dbReference>